<feature type="compositionally biased region" description="Low complexity" evidence="3">
    <location>
        <begin position="117"/>
        <end position="136"/>
    </location>
</feature>
<dbReference type="InterPro" id="IPR018466">
    <property type="entry name" value="Kre9/Knh1-like_N"/>
</dbReference>
<protein>
    <recommendedName>
        <fullName evidence="6">Yeast cell wall synthesis Kre9/Knh1-like N-terminal domain-containing protein</fullName>
    </recommendedName>
</protein>
<keyword evidence="4" id="KW-1133">Transmembrane helix</keyword>
<name>A0A2J6PFH6_9HELO</name>
<evidence type="ECO:0000256" key="2">
    <source>
        <dbReference type="SAM" id="Coils"/>
    </source>
</evidence>
<sequence length="422" mass="46904">MSSFKLFIAGLFFVTVYGKAWFTNSQFNNVEVGTPFNITWSGNKNNVSLELRHGPTSNLILAEVIVADVGGSWYNWTPNANVSQHQNVLEIMDLDDQEPNYSLPFNIKGANASYVDPPLNGSNSTPNNSTDTSPSSKAGLSTTAKVALGVSIPVVVIVVGVCIGLWLRNRRNEARRGNHRLRTMSTDNTPTRYKSEYPNYSTPVRQELHSDPSTRFTPIKKLLFSEEEVDPTPNKESLTTWDDDFSTPPNNQSSASPREGEIHASSSPRYVSNYSRLQNEPDSPTPKRRTVSSPVREQGVGVTRQSPPPNEHWELSAGTPVQPRAELAQPTPMHEASQTQRNFSSPLPGSSSSSTQPERNDRDLYAGVTFGDSDNPDEIVAHLTAQRQKVRAEKERLRKLAELESVEDDIERQIEEARQKRG</sequence>
<organism evidence="7 8">
    <name type="scientific">Hyaloscypha hepaticicola</name>
    <dbReference type="NCBI Taxonomy" id="2082293"/>
    <lineage>
        <taxon>Eukaryota</taxon>
        <taxon>Fungi</taxon>
        <taxon>Dikarya</taxon>
        <taxon>Ascomycota</taxon>
        <taxon>Pezizomycotina</taxon>
        <taxon>Leotiomycetes</taxon>
        <taxon>Helotiales</taxon>
        <taxon>Hyaloscyphaceae</taxon>
        <taxon>Hyaloscypha</taxon>
    </lineage>
</organism>
<evidence type="ECO:0000259" key="6">
    <source>
        <dbReference type="Pfam" id="PF10342"/>
    </source>
</evidence>
<feature type="compositionally biased region" description="Low complexity" evidence="3">
    <location>
        <begin position="344"/>
        <end position="354"/>
    </location>
</feature>
<dbReference type="EMBL" id="KZ613542">
    <property type="protein sequence ID" value="PMD12805.1"/>
    <property type="molecule type" value="Genomic_DNA"/>
</dbReference>
<keyword evidence="8" id="KW-1185">Reference proteome</keyword>
<feature type="compositionally biased region" description="Polar residues" evidence="3">
    <location>
        <begin position="264"/>
        <end position="282"/>
    </location>
</feature>
<gene>
    <name evidence="7" type="ORF">NA56DRAFT_695253</name>
</gene>
<feature type="region of interest" description="Disordered" evidence="3">
    <location>
        <begin position="177"/>
        <end position="377"/>
    </location>
</feature>
<feature type="domain" description="Yeast cell wall synthesis Kre9/Knh1-like N-terminal" evidence="6">
    <location>
        <begin position="28"/>
        <end position="107"/>
    </location>
</feature>
<dbReference type="OrthoDB" id="5589325at2759"/>
<dbReference type="Pfam" id="PF10342">
    <property type="entry name" value="Kre9_KNH"/>
    <property type="match status" value="1"/>
</dbReference>
<evidence type="ECO:0000256" key="5">
    <source>
        <dbReference type="SAM" id="SignalP"/>
    </source>
</evidence>
<accession>A0A2J6PFH6</accession>
<feature type="coiled-coil region" evidence="2">
    <location>
        <begin position="380"/>
        <end position="420"/>
    </location>
</feature>
<feature type="chain" id="PRO_5014362440" description="Yeast cell wall synthesis Kre9/Knh1-like N-terminal domain-containing protein" evidence="5">
    <location>
        <begin position="19"/>
        <end position="422"/>
    </location>
</feature>
<feature type="compositionally biased region" description="Polar residues" evidence="3">
    <location>
        <begin position="183"/>
        <end position="204"/>
    </location>
</feature>
<dbReference type="Proteomes" id="UP000235672">
    <property type="component" value="Unassembled WGS sequence"/>
</dbReference>
<feature type="region of interest" description="Disordered" evidence="3">
    <location>
        <begin position="114"/>
        <end position="139"/>
    </location>
</feature>
<evidence type="ECO:0000313" key="7">
    <source>
        <dbReference type="EMBL" id="PMD12805.1"/>
    </source>
</evidence>
<evidence type="ECO:0000256" key="1">
    <source>
        <dbReference type="ARBA" id="ARBA00022729"/>
    </source>
</evidence>
<feature type="transmembrane region" description="Helical" evidence="4">
    <location>
        <begin position="146"/>
        <end position="167"/>
    </location>
</feature>
<evidence type="ECO:0000256" key="3">
    <source>
        <dbReference type="SAM" id="MobiDB-lite"/>
    </source>
</evidence>
<keyword evidence="2" id="KW-0175">Coiled coil</keyword>
<dbReference type="AlphaFoldDB" id="A0A2J6PFH6"/>
<feature type="compositionally biased region" description="Polar residues" evidence="3">
    <location>
        <begin position="247"/>
        <end position="256"/>
    </location>
</feature>
<keyword evidence="4" id="KW-0472">Membrane</keyword>
<proteinExistence type="predicted"/>
<feature type="signal peptide" evidence="5">
    <location>
        <begin position="1"/>
        <end position="18"/>
    </location>
</feature>
<evidence type="ECO:0000256" key="4">
    <source>
        <dbReference type="SAM" id="Phobius"/>
    </source>
</evidence>
<evidence type="ECO:0000313" key="8">
    <source>
        <dbReference type="Proteomes" id="UP000235672"/>
    </source>
</evidence>
<keyword evidence="1 5" id="KW-0732">Signal</keyword>
<keyword evidence="4" id="KW-0812">Transmembrane</keyword>
<reference evidence="7 8" key="1">
    <citation type="submission" date="2016-05" db="EMBL/GenBank/DDBJ databases">
        <title>A degradative enzymes factory behind the ericoid mycorrhizal symbiosis.</title>
        <authorList>
            <consortium name="DOE Joint Genome Institute"/>
            <person name="Martino E."/>
            <person name="Morin E."/>
            <person name="Grelet G."/>
            <person name="Kuo A."/>
            <person name="Kohler A."/>
            <person name="Daghino S."/>
            <person name="Barry K."/>
            <person name="Choi C."/>
            <person name="Cichocki N."/>
            <person name="Clum A."/>
            <person name="Copeland A."/>
            <person name="Hainaut M."/>
            <person name="Haridas S."/>
            <person name="Labutti K."/>
            <person name="Lindquist E."/>
            <person name="Lipzen A."/>
            <person name="Khouja H.-R."/>
            <person name="Murat C."/>
            <person name="Ohm R."/>
            <person name="Olson A."/>
            <person name="Spatafora J."/>
            <person name="Veneault-Fourrey C."/>
            <person name="Henrissat B."/>
            <person name="Grigoriev I."/>
            <person name="Martin F."/>
            <person name="Perotto S."/>
        </authorList>
    </citation>
    <scope>NUCLEOTIDE SEQUENCE [LARGE SCALE GENOMIC DNA]</scope>
    <source>
        <strain evidence="7 8">UAMH 7357</strain>
    </source>
</reference>